<accession>A0A0F8XM33</accession>
<evidence type="ECO:0000256" key="1">
    <source>
        <dbReference type="ARBA" id="ARBA00004651"/>
    </source>
</evidence>
<evidence type="ECO:0000256" key="6">
    <source>
        <dbReference type="ARBA" id="ARBA00022927"/>
    </source>
</evidence>
<dbReference type="GO" id="GO:0005886">
    <property type="term" value="C:plasma membrane"/>
    <property type="evidence" value="ECO:0007669"/>
    <property type="project" value="UniProtKB-SubCell"/>
</dbReference>
<name>A0A0F8XM33_9ZZZZ</name>
<dbReference type="InterPro" id="IPR000515">
    <property type="entry name" value="MetI-like"/>
</dbReference>
<dbReference type="PROSITE" id="PS50928">
    <property type="entry name" value="ABC_TM1"/>
    <property type="match status" value="1"/>
</dbReference>
<proteinExistence type="predicted"/>
<dbReference type="Pfam" id="PF00528">
    <property type="entry name" value="BPD_transp_1"/>
    <property type="match status" value="1"/>
</dbReference>
<keyword evidence="8 9" id="KW-0472">Membrane</keyword>
<feature type="non-terminal residue" evidence="11">
    <location>
        <position position="1"/>
    </location>
</feature>
<evidence type="ECO:0000256" key="7">
    <source>
        <dbReference type="ARBA" id="ARBA00022989"/>
    </source>
</evidence>
<dbReference type="Gene3D" id="1.10.3720.10">
    <property type="entry name" value="MetI-like"/>
    <property type="match status" value="1"/>
</dbReference>
<dbReference type="InterPro" id="IPR050366">
    <property type="entry name" value="BP-dependent_transpt_permease"/>
</dbReference>
<dbReference type="GO" id="GO:0015833">
    <property type="term" value="P:peptide transport"/>
    <property type="evidence" value="ECO:0007669"/>
    <property type="project" value="UniProtKB-KW"/>
</dbReference>
<dbReference type="InterPro" id="IPR035906">
    <property type="entry name" value="MetI-like_sf"/>
</dbReference>
<evidence type="ECO:0000259" key="10">
    <source>
        <dbReference type="PROSITE" id="PS50928"/>
    </source>
</evidence>
<evidence type="ECO:0000256" key="5">
    <source>
        <dbReference type="ARBA" id="ARBA00022856"/>
    </source>
</evidence>
<feature type="transmembrane region" description="Helical" evidence="9">
    <location>
        <begin position="25"/>
        <end position="52"/>
    </location>
</feature>
<comment type="subcellular location">
    <subcellularLocation>
        <location evidence="1">Cell membrane</location>
        <topology evidence="1">Multi-pass membrane protein</topology>
    </subcellularLocation>
</comment>
<evidence type="ECO:0000313" key="11">
    <source>
        <dbReference type="EMBL" id="KKK70008.1"/>
    </source>
</evidence>
<reference evidence="11" key="1">
    <citation type="journal article" date="2015" name="Nature">
        <title>Complex archaea that bridge the gap between prokaryotes and eukaryotes.</title>
        <authorList>
            <person name="Spang A."/>
            <person name="Saw J.H."/>
            <person name="Jorgensen S.L."/>
            <person name="Zaremba-Niedzwiedzka K."/>
            <person name="Martijn J."/>
            <person name="Lind A.E."/>
            <person name="van Eijk R."/>
            <person name="Schleper C."/>
            <person name="Guy L."/>
            <person name="Ettema T.J."/>
        </authorList>
    </citation>
    <scope>NUCLEOTIDE SEQUENCE</scope>
</reference>
<keyword evidence="5" id="KW-0571">Peptide transport</keyword>
<dbReference type="GO" id="GO:0055085">
    <property type="term" value="P:transmembrane transport"/>
    <property type="evidence" value="ECO:0007669"/>
    <property type="project" value="InterPro"/>
</dbReference>
<sequence>DYVLAARATGRRGFPILIKHVMPNVFHIGIIQFSLGFVGAISAEVILSYLNLGVKDLPSWGKMINAARMDLVVGRWWEITAAVTAMFVLVMAWNIFGDRLRDALDPRLKKA</sequence>
<keyword evidence="3" id="KW-1003">Cell membrane</keyword>
<organism evidence="11">
    <name type="scientific">marine sediment metagenome</name>
    <dbReference type="NCBI Taxonomy" id="412755"/>
    <lineage>
        <taxon>unclassified sequences</taxon>
        <taxon>metagenomes</taxon>
        <taxon>ecological metagenomes</taxon>
    </lineage>
</organism>
<evidence type="ECO:0000256" key="8">
    <source>
        <dbReference type="ARBA" id="ARBA00023136"/>
    </source>
</evidence>
<comment type="caution">
    <text evidence="11">The sequence shown here is derived from an EMBL/GenBank/DDBJ whole genome shotgun (WGS) entry which is preliminary data.</text>
</comment>
<keyword evidence="2" id="KW-0813">Transport</keyword>
<dbReference type="EMBL" id="LAZR01058383">
    <property type="protein sequence ID" value="KKK70008.1"/>
    <property type="molecule type" value="Genomic_DNA"/>
</dbReference>
<protein>
    <recommendedName>
        <fullName evidence="10">ABC transmembrane type-1 domain-containing protein</fullName>
    </recommendedName>
</protein>
<dbReference type="PANTHER" id="PTHR43386:SF24">
    <property type="entry name" value="OLIGOPEPTIDE TRANSPORT SYSTEM PERMEASE PROTEIN AMID"/>
    <property type="match status" value="1"/>
</dbReference>
<evidence type="ECO:0000256" key="3">
    <source>
        <dbReference type="ARBA" id="ARBA00022475"/>
    </source>
</evidence>
<dbReference type="GO" id="GO:0015031">
    <property type="term" value="P:protein transport"/>
    <property type="evidence" value="ECO:0007669"/>
    <property type="project" value="UniProtKB-KW"/>
</dbReference>
<dbReference type="PANTHER" id="PTHR43386">
    <property type="entry name" value="OLIGOPEPTIDE TRANSPORT SYSTEM PERMEASE PROTEIN APPC"/>
    <property type="match status" value="1"/>
</dbReference>
<evidence type="ECO:0000256" key="2">
    <source>
        <dbReference type="ARBA" id="ARBA00022448"/>
    </source>
</evidence>
<dbReference type="SUPFAM" id="SSF161098">
    <property type="entry name" value="MetI-like"/>
    <property type="match status" value="1"/>
</dbReference>
<feature type="domain" description="ABC transmembrane type-1" evidence="10">
    <location>
        <begin position="1"/>
        <end position="97"/>
    </location>
</feature>
<evidence type="ECO:0000256" key="9">
    <source>
        <dbReference type="SAM" id="Phobius"/>
    </source>
</evidence>
<keyword evidence="7 9" id="KW-1133">Transmembrane helix</keyword>
<keyword evidence="6" id="KW-0653">Protein transport</keyword>
<dbReference type="AlphaFoldDB" id="A0A0F8XM33"/>
<keyword evidence="4 9" id="KW-0812">Transmembrane</keyword>
<gene>
    <name evidence="11" type="ORF">LCGC14_2928290</name>
</gene>
<feature type="transmembrane region" description="Helical" evidence="9">
    <location>
        <begin position="73"/>
        <end position="96"/>
    </location>
</feature>
<evidence type="ECO:0000256" key="4">
    <source>
        <dbReference type="ARBA" id="ARBA00022692"/>
    </source>
</evidence>